<feature type="region of interest" description="Disordered" evidence="7">
    <location>
        <begin position="1"/>
        <end position="53"/>
    </location>
</feature>
<accession>A0A090LYS4</accession>
<feature type="compositionally biased region" description="Basic and acidic residues" evidence="7">
    <location>
        <begin position="21"/>
        <end position="30"/>
    </location>
</feature>
<reference evidence="9 10" key="2">
    <citation type="journal article" date="2014" name="BMC Genomics">
        <title>An improved genome of the model marine alga Ostreococcus tauri unfolds by assessing Illumina de novo assemblies.</title>
        <authorList>
            <person name="Blanc-Mathieu R."/>
            <person name="Verhelst B."/>
            <person name="Derelle E."/>
            <person name="Rombauts S."/>
            <person name="Bouget F.Y."/>
            <person name="Carre I."/>
            <person name="Chateau A."/>
            <person name="Eyre-Walker A."/>
            <person name="Grimsley N."/>
            <person name="Moreau H."/>
            <person name="Piegu B."/>
            <person name="Rivals E."/>
            <person name="Schackwitz W."/>
            <person name="Van de Peer Y."/>
            <person name="Piganeau G."/>
        </authorList>
    </citation>
    <scope>NUCLEOTIDE SEQUENCE [LARGE SCALE GENOMIC DNA]</scope>
    <source>
        <strain evidence="10">OTTH 0595 / CCAP 157/2 / RCC745</strain>
    </source>
</reference>
<dbReference type="OrthoDB" id="568146at2759"/>
<keyword evidence="10" id="KW-1185">Reference proteome</keyword>
<dbReference type="SUPFAM" id="SSF109604">
    <property type="entry name" value="HD-domain/PDEase-like"/>
    <property type="match status" value="1"/>
</dbReference>
<feature type="compositionally biased region" description="Basic residues" evidence="7">
    <location>
        <begin position="1"/>
        <end position="17"/>
    </location>
</feature>
<dbReference type="InterPro" id="IPR003607">
    <property type="entry name" value="HD/PDEase_dom"/>
</dbReference>
<evidence type="ECO:0000256" key="2">
    <source>
        <dbReference type="ARBA" id="ARBA00022801"/>
    </source>
</evidence>
<dbReference type="KEGG" id="ota:OT_ostta03g03150"/>
<dbReference type="CDD" id="cd00077">
    <property type="entry name" value="HDc"/>
    <property type="match status" value="1"/>
</dbReference>
<dbReference type="InterPro" id="IPR002073">
    <property type="entry name" value="PDEase_catalytic_dom"/>
</dbReference>
<protein>
    <recommendedName>
        <fullName evidence="6">Phosphodiesterase</fullName>
        <ecNumber evidence="6">3.1.4.-</ecNumber>
    </recommendedName>
</protein>
<evidence type="ECO:0000256" key="3">
    <source>
        <dbReference type="PIRSR" id="PIRSR623088-1"/>
    </source>
</evidence>
<evidence type="ECO:0000256" key="6">
    <source>
        <dbReference type="RuleBase" id="RU363067"/>
    </source>
</evidence>
<evidence type="ECO:0000313" key="10">
    <source>
        <dbReference type="Proteomes" id="UP000009170"/>
    </source>
</evidence>
<feature type="binding site" evidence="4">
    <location>
        <position position="540"/>
    </location>
    <ligand>
        <name>AMP</name>
        <dbReference type="ChEBI" id="CHEBI:456215"/>
    </ligand>
</feature>
<dbReference type="GO" id="GO:0046872">
    <property type="term" value="F:metal ion binding"/>
    <property type="evidence" value="ECO:0007669"/>
    <property type="project" value="UniProtKB-KW"/>
</dbReference>
<organism evidence="9 10">
    <name type="scientific">Ostreococcus tauri</name>
    <name type="common">Marine green alga</name>
    <dbReference type="NCBI Taxonomy" id="70448"/>
    <lineage>
        <taxon>Eukaryota</taxon>
        <taxon>Viridiplantae</taxon>
        <taxon>Chlorophyta</taxon>
        <taxon>Mamiellophyceae</taxon>
        <taxon>Mamiellales</taxon>
        <taxon>Bathycoccaceae</taxon>
        <taxon>Ostreococcus</taxon>
    </lineage>
</organism>
<name>A0A090LYS4_OSTTA</name>
<evidence type="ECO:0000256" key="1">
    <source>
        <dbReference type="ARBA" id="ARBA00022723"/>
    </source>
</evidence>
<reference evidence="10" key="1">
    <citation type="journal article" date="2006" name="Proc. Natl. Acad. Sci. U.S.A.">
        <title>Genome analysis of the smallest free-living eukaryote Ostreococcus tauri unveils many unique features.</title>
        <authorList>
            <person name="Derelle E."/>
            <person name="Ferraz C."/>
            <person name="Rombauts S."/>
            <person name="Rouze P."/>
            <person name="Worden A.Z."/>
            <person name="Robbens S."/>
            <person name="Partensky F."/>
            <person name="Degroeve S."/>
            <person name="Echeynie S."/>
            <person name="Cooke R."/>
            <person name="Saeys Y."/>
            <person name="Wuyts J."/>
            <person name="Jabbari K."/>
            <person name="Bowler C."/>
            <person name="Panaud O."/>
            <person name="Piegu B."/>
            <person name="Ball S.G."/>
            <person name="Ral J.-P."/>
            <person name="Bouget F.-Y."/>
            <person name="Piganeau G."/>
            <person name="De Baets B."/>
            <person name="Picard A."/>
            <person name="Delseny M."/>
            <person name="Demaille J."/>
            <person name="Van de Peer Y."/>
            <person name="Moreau H."/>
        </authorList>
    </citation>
    <scope>NUCLEOTIDE SEQUENCE [LARGE SCALE GENOMIC DNA]</scope>
    <source>
        <strain evidence="10">OTTH 0595 / CCAP 157/2 / RCC745</strain>
    </source>
</reference>
<dbReference type="PANTHER" id="PTHR11347">
    <property type="entry name" value="CYCLIC NUCLEOTIDE PHOSPHODIESTERASE"/>
    <property type="match status" value="1"/>
</dbReference>
<evidence type="ECO:0000259" key="8">
    <source>
        <dbReference type="PROSITE" id="PS51845"/>
    </source>
</evidence>
<feature type="binding site" evidence="5">
    <location>
        <position position="334"/>
    </location>
    <ligand>
        <name>Zn(2+)</name>
        <dbReference type="ChEBI" id="CHEBI:29105"/>
        <label>1</label>
    </ligand>
</feature>
<evidence type="ECO:0000256" key="5">
    <source>
        <dbReference type="PIRSR" id="PIRSR623088-3"/>
    </source>
</evidence>
<dbReference type="Pfam" id="PF00233">
    <property type="entry name" value="PDEase_I"/>
    <property type="match status" value="1"/>
</dbReference>
<gene>
    <name evidence="9" type="ORF">OT_ostta03g03150</name>
</gene>
<feature type="binding site" evidence="5">
    <location>
        <position position="370"/>
    </location>
    <ligand>
        <name>Zn(2+)</name>
        <dbReference type="ChEBI" id="CHEBI:29105"/>
        <label>2</label>
    </ligand>
</feature>
<dbReference type="RefSeq" id="XP_003078226.2">
    <property type="nucleotide sequence ID" value="XM_003078178.2"/>
</dbReference>
<dbReference type="SMART" id="SM00471">
    <property type="entry name" value="HDc"/>
    <property type="match status" value="1"/>
</dbReference>
<comment type="similarity">
    <text evidence="6">Belongs to the cyclic nucleotide phosphodiesterase family.</text>
</comment>
<dbReference type="PROSITE" id="PS00126">
    <property type="entry name" value="PDEASE_I_1"/>
    <property type="match status" value="1"/>
</dbReference>
<dbReference type="AlphaFoldDB" id="A0A090LYS4"/>
<comment type="caution">
    <text evidence="9">The sequence shown here is derived from an EMBL/GenBank/DDBJ whole genome shotgun (WGS) entry which is preliminary data.</text>
</comment>
<dbReference type="InParanoid" id="A0A090LYS4"/>
<dbReference type="PRINTS" id="PR00387">
    <property type="entry name" value="PDIESTERASE1"/>
</dbReference>
<feature type="active site" description="Proton donor" evidence="3">
    <location>
        <position position="330"/>
    </location>
</feature>
<feature type="binding site" evidence="4">
    <location>
        <position position="370"/>
    </location>
    <ligand>
        <name>AMP</name>
        <dbReference type="ChEBI" id="CHEBI:456215"/>
    </ligand>
</feature>
<dbReference type="EC" id="3.1.4.-" evidence="6"/>
<dbReference type="InterPro" id="IPR036971">
    <property type="entry name" value="PDEase_catalytic_dom_sf"/>
</dbReference>
<dbReference type="Proteomes" id="UP000009170">
    <property type="component" value="Unassembled WGS sequence"/>
</dbReference>
<feature type="binding site" evidence="5">
    <location>
        <position position="486"/>
    </location>
    <ligand>
        <name>Zn(2+)</name>
        <dbReference type="ChEBI" id="CHEBI:29105"/>
        <label>1</label>
    </ligand>
</feature>
<evidence type="ECO:0000313" key="9">
    <source>
        <dbReference type="EMBL" id="CEF97165.1"/>
    </source>
</evidence>
<dbReference type="InterPro" id="IPR023088">
    <property type="entry name" value="PDEase"/>
</dbReference>
<dbReference type="GeneID" id="9833694"/>
<evidence type="ECO:0000256" key="7">
    <source>
        <dbReference type="SAM" id="MobiDB-lite"/>
    </source>
</evidence>
<dbReference type="EMBL" id="CAID01000003">
    <property type="protein sequence ID" value="CEF97165.1"/>
    <property type="molecule type" value="Genomic_DNA"/>
</dbReference>
<feature type="compositionally biased region" description="Low complexity" evidence="7">
    <location>
        <begin position="31"/>
        <end position="42"/>
    </location>
</feature>
<evidence type="ECO:0000256" key="4">
    <source>
        <dbReference type="PIRSR" id="PIRSR623088-2"/>
    </source>
</evidence>
<dbReference type="GO" id="GO:0004114">
    <property type="term" value="F:3',5'-cyclic-nucleotide phosphodiesterase activity"/>
    <property type="evidence" value="ECO:0007669"/>
    <property type="project" value="InterPro"/>
</dbReference>
<comment type="cofactor">
    <cofactor evidence="6">
        <name>a divalent metal cation</name>
        <dbReference type="ChEBI" id="CHEBI:60240"/>
    </cofactor>
    <text evidence="6">Binds 2 divalent metal cations per subunit. Site 1 may preferentially bind zinc ions, while site 2 has a preference for magnesium and/or manganese ions.</text>
</comment>
<feature type="domain" description="PDEase" evidence="8">
    <location>
        <begin position="251"/>
        <end position="584"/>
    </location>
</feature>
<sequence length="592" mass="65898">MGFFARRREKRAAKKAGRGTSDVDGRERSTETNGTNGTRGTRGTNGAGSGLDVERGLEDWFDGELQMNSGSESLHARSLRRRSADLHRRLESLGVSASTKGLVNEAVENVIAVAGDAYSEGKGTWELGVYRTLHQSVRRLLVEREDGASNALPNADADILQAINKAVTMVDALLLKLHGKTEASKNAVDLLDPIAQGFVTQFFQEQTIQPVVLARQMVQVSLAIRHDSSHLRTSLSWGRQSSQKSVQSSITTDSSYVSLQCEGSITSWRNFDVLAFAKCCNNEATIGPLEKLSMELFEYFDLFKTLPLKRSSVKRFLADIEVSYRDNDYHNGVHAADVTQAAAYFIETSLRDQIEPIHIFALLLSAVVHDVGHPGLNNAYLVARQTDVAERWNNVSVNENGHLYTANTLLKQYDVLKDFADDDRVLVLKLLQKMVLCTDMEVHADLVKKVIEAVEREFDKEAGLLKPVKEWGEVWIPLAFALHCADISNPARPYDLALYWANAIVEEFFKQGDLQRGFQMSVPGFMDRRLASPAGTQSSQLGFIKVIVKPSLELLDSYMPQAAAELLSHIETNIERYEDDVNKALMMDTRTV</sequence>
<dbReference type="InterPro" id="IPR023174">
    <property type="entry name" value="PDEase_CS"/>
</dbReference>
<feature type="binding site" evidence="5">
    <location>
        <position position="369"/>
    </location>
    <ligand>
        <name>Zn(2+)</name>
        <dbReference type="ChEBI" id="CHEBI:29105"/>
        <label>1</label>
    </ligand>
</feature>
<dbReference type="PROSITE" id="PS51845">
    <property type="entry name" value="PDEASE_I_2"/>
    <property type="match status" value="1"/>
</dbReference>
<feature type="binding site" evidence="5">
    <location>
        <position position="370"/>
    </location>
    <ligand>
        <name>Zn(2+)</name>
        <dbReference type="ChEBI" id="CHEBI:29105"/>
        <label>1</label>
    </ligand>
</feature>
<feature type="binding site" evidence="4">
    <location>
        <position position="486"/>
    </location>
    <ligand>
        <name>AMP</name>
        <dbReference type="ChEBI" id="CHEBI:456215"/>
    </ligand>
</feature>
<dbReference type="STRING" id="70448.A0A090LYS4"/>
<dbReference type="GO" id="GO:0007165">
    <property type="term" value="P:signal transduction"/>
    <property type="evidence" value="ECO:0007669"/>
    <property type="project" value="InterPro"/>
</dbReference>
<keyword evidence="1 5" id="KW-0479">Metal-binding</keyword>
<dbReference type="Gene3D" id="1.10.1300.10">
    <property type="entry name" value="3'5'-cyclic nucleotide phosphodiesterase, catalytic domain"/>
    <property type="match status" value="1"/>
</dbReference>
<keyword evidence="2 6" id="KW-0378">Hydrolase</keyword>
<proteinExistence type="inferred from homology"/>
<feature type="binding site" evidence="4">
    <location>
        <begin position="330"/>
        <end position="334"/>
    </location>
    <ligand>
        <name>AMP</name>
        <dbReference type="ChEBI" id="CHEBI:456215"/>
    </ligand>
</feature>